<evidence type="ECO:0000256" key="3">
    <source>
        <dbReference type="ARBA" id="ARBA00022723"/>
    </source>
</evidence>
<name>R7S041_STEHR</name>
<dbReference type="AlphaFoldDB" id="R7S041"/>
<dbReference type="PANTHER" id="PTHR33146">
    <property type="entry name" value="ENDONUCLEASE 4"/>
    <property type="match status" value="1"/>
</dbReference>
<feature type="chain" id="PRO_5004444567" evidence="8">
    <location>
        <begin position="24"/>
        <end position="289"/>
    </location>
</feature>
<evidence type="ECO:0000256" key="6">
    <source>
        <dbReference type="ARBA" id="ARBA00023157"/>
    </source>
</evidence>
<dbReference type="EMBL" id="JH687400">
    <property type="protein sequence ID" value="EIM79942.1"/>
    <property type="molecule type" value="Genomic_DNA"/>
</dbReference>
<dbReference type="GO" id="GO:0003676">
    <property type="term" value="F:nucleic acid binding"/>
    <property type="evidence" value="ECO:0007669"/>
    <property type="project" value="InterPro"/>
</dbReference>
<proteinExistence type="inferred from homology"/>
<comment type="similarity">
    <text evidence="1">Belongs to the nuclease type I family.</text>
</comment>
<keyword evidence="7" id="KW-0325">Glycoprotein</keyword>
<keyword evidence="4" id="KW-0255">Endonuclease</keyword>
<dbReference type="InterPro" id="IPR008947">
    <property type="entry name" value="PLipase_C/P1_nuclease_dom_sf"/>
</dbReference>
<keyword evidence="10" id="KW-1185">Reference proteome</keyword>
<evidence type="ECO:0000256" key="5">
    <source>
        <dbReference type="ARBA" id="ARBA00022801"/>
    </source>
</evidence>
<protein>
    <submittedName>
        <fullName evidence="9">Nuclease Le1</fullName>
    </submittedName>
</protein>
<dbReference type="GO" id="GO:0046872">
    <property type="term" value="F:metal ion binding"/>
    <property type="evidence" value="ECO:0007669"/>
    <property type="project" value="UniProtKB-KW"/>
</dbReference>
<keyword evidence="3" id="KW-0479">Metal-binding</keyword>
<feature type="signal peptide" evidence="8">
    <location>
        <begin position="1"/>
        <end position="23"/>
    </location>
</feature>
<dbReference type="Proteomes" id="UP000053927">
    <property type="component" value="Unassembled WGS sequence"/>
</dbReference>
<organism evidence="9 10">
    <name type="scientific">Stereum hirsutum (strain FP-91666)</name>
    <name type="common">White-rot fungus</name>
    <dbReference type="NCBI Taxonomy" id="721885"/>
    <lineage>
        <taxon>Eukaryota</taxon>
        <taxon>Fungi</taxon>
        <taxon>Dikarya</taxon>
        <taxon>Basidiomycota</taxon>
        <taxon>Agaricomycotina</taxon>
        <taxon>Agaricomycetes</taxon>
        <taxon>Russulales</taxon>
        <taxon>Stereaceae</taxon>
        <taxon>Stereum</taxon>
    </lineage>
</organism>
<keyword evidence="8" id="KW-0732">Signal</keyword>
<reference evidence="10" key="1">
    <citation type="journal article" date="2012" name="Science">
        <title>The Paleozoic origin of enzymatic lignin decomposition reconstructed from 31 fungal genomes.</title>
        <authorList>
            <person name="Floudas D."/>
            <person name="Binder M."/>
            <person name="Riley R."/>
            <person name="Barry K."/>
            <person name="Blanchette R.A."/>
            <person name="Henrissat B."/>
            <person name="Martinez A.T."/>
            <person name="Otillar R."/>
            <person name="Spatafora J.W."/>
            <person name="Yadav J.S."/>
            <person name="Aerts A."/>
            <person name="Benoit I."/>
            <person name="Boyd A."/>
            <person name="Carlson A."/>
            <person name="Copeland A."/>
            <person name="Coutinho P.M."/>
            <person name="de Vries R.P."/>
            <person name="Ferreira P."/>
            <person name="Findley K."/>
            <person name="Foster B."/>
            <person name="Gaskell J."/>
            <person name="Glotzer D."/>
            <person name="Gorecki P."/>
            <person name="Heitman J."/>
            <person name="Hesse C."/>
            <person name="Hori C."/>
            <person name="Igarashi K."/>
            <person name="Jurgens J.A."/>
            <person name="Kallen N."/>
            <person name="Kersten P."/>
            <person name="Kohler A."/>
            <person name="Kuees U."/>
            <person name="Kumar T.K.A."/>
            <person name="Kuo A."/>
            <person name="LaButti K."/>
            <person name="Larrondo L.F."/>
            <person name="Lindquist E."/>
            <person name="Ling A."/>
            <person name="Lombard V."/>
            <person name="Lucas S."/>
            <person name="Lundell T."/>
            <person name="Martin R."/>
            <person name="McLaughlin D.J."/>
            <person name="Morgenstern I."/>
            <person name="Morin E."/>
            <person name="Murat C."/>
            <person name="Nagy L.G."/>
            <person name="Nolan M."/>
            <person name="Ohm R.A."/>
            <person name="Patyshakuliyeva A."/>
            <person name="Rokas A."/>
            <person name="Ruiz-Duenas F.J."/>
            <person name="Sabat G."/>
            <person name="Salamov A."/>
            <person name="Samejima M."/>
            <person name="Schmutz J."/>
            <person name="Slot J.C."/>
            <person name="St John F."/>
            <person name="Stenlid J."/>
            <person name="Sun H."/>
            <person name="Sun S."/>
            <person name="Syed K."/>
            <person name="Tsang A."/>
            <person name="Wiebenga A."/>
            <person name="Young D."/>
            <person name="Pisabarro A."/>
            <person name="Eastwood D.C."/>
            <person name="Martin F."/>
            <person name="Cullen D."/>
            <person name="Grigoriev I.V."/>
            <person name="Hibbett D.S."/>
        </authorList>
    </citation>
    <scope>NUCLEOTIDE SEQUENCE [LARGE SCALE GENOMIC DNA]</scope>
    <source>
        <strain evidence="10">FP-91666</strain>
    </source>
</reference>
<dbReference type="GO" id="GO:0016788">
    <property type="term" value="F:hydrolase activity, acting on ester bonds"/>
    <property type="evidence" value="ECO:0007669"/>
    <property type="project" value="InterPro"/>
</dbReference>
<evidence type="ECO:0000256" key="8">
    <source>
        <dbReference type="SAM" id="SignalP"/>
    </source>
</evidence>
<evidence type="ECO:0000256" key="7">
    <source>
        <dbReference type="ARBA" id="ARBA00023180"/>
    </source>
</evidence>
<dbReference type="Pfam" id="PF02265">
    <property type="entry name" value="S1-P1_nuclease"/>
    <property type="match status" value="1"/>
</dbReference>
<dbReference type="KEGG" id="shs:STEHIDRAFT_105979"/>
<dbReference type="eggNOG" id="ENOG502QRXU">
    <property type="taxonomic scope" value="Eukaryota"/>
</dbReference>
<keyword evidence="2" id="KW-0540">Nuclease</keyword>
<dbReference type="CDD" id="cd11010">
    <property type="entry name" value="S1-P1_nuclease"/>
    <property type="match status" value="1"/>
</dbReference>
<dbReference type="OMA" id="WSKPLHY"/>
<dbReference type="GeneID" id="18794778"/>
<dbReference type="GO" id="GO:0006308">
    <property type="term" value="P:DNA catabolic process"/>
    <property type="evidence" value="ECO:0007669"/>
    <property type="project" value="InterPro"/>
</dbReference>
<evidence type="ECO:0000256" key="1">
    <source>
        <dbReference type="ARBA" id="ARBA00009547"/>
    </source>
</evidence>
<gene>
    <name evidence="9" type="ORF">STEHIDRAFT_105979</name>
</gene>
<dbReference type="RefSeq" id="XP_007310931.1">
    <property type="nucleotide sequence ID" value="XM_007310869.1"/>
</dbReference>
<dbReference type="OrthoDB" id="441446at2759"/>
<evidence type="ECO:0000313" key="10">
    <source>
        <dbReference type="Proteomes" id="UP000053927"/>
    </source>
</evidence>
<keyword evidence="6" id="KW-1015">Disulfide bond</keyword>
<evidence type="ECO:0000313" key="9">
    <source>
        <dbReference type="EMBL" id="EIM79942.1"/>
    </source>
</evidence>
<evidence type="ECO:0000256" key="2">
    <source>
        <dbReference type="ARBA" id="ARBA00022722"/>
    </source>
</evidence>
<dbReference type="GO" id="GO:0004519">
    <property type="term" value="F:endonuclease activity"/>
    <property type="evidence" value="ECO:0007669"/>
    <property type="project" value="UniProtKB-KW"/>
</dbReference>
<dbReference type="InterPro" id="IPR003154">
    <property type="entry name" value="S1/P1nuclease"/>
</dbReference>
<evidence type="ECO:0000256" key="4">
    <source>
        <dbReference type="ARBA" id="ARBA00022759"/>
    </source>
</evidence>
<accession>R7S041</accession>
<dbReference type="PANTHER" id="PTHR33146:SF26">
    <property type="entry name" value="ENDONUCLEASE 4"/>
    <property type="match status" value="1"/>
</dbReference>
<dbReference type="SUPFAM" id="SSF48537">
    <property type="entry name" value="Phospholipase C/P1 nuclease"/>
    <property type="match status" value="1"/>
</dbReference>
<sequence>MKSFTALEFALVFAVAAIDRAWAWGNVGHETIGSVSIRSFISSETTSFVQTSLGSTYNESLGVAATWADTVKYETAYEYSKPYHFIDAEDSPLSDSCSVELSRDCGDEGCIISAIQNYTERLMETSLSATQRQEALKFVTHFLGDISQPLHVENYEVGGNDIDATCDGKSTNLHAVWDTGMLVKSVDANYDNDVQTYAAELVTRIKTGEYKSLASGWVTCITDSALDGTSCPLVWAKEANAYDCSTVFDYTKGDDLCETSYYTTAIPIIDLQLAKSGYRLAKWLDTMAL</sequence>
<dbReference type="Gene3D" id="1.10.575.10">
    <property type="entry name" value="P1 Nuclease"/>
    <property type="match status" value="1"/>
</dbReference>
<keyword evidence="5" id="KW-0378">Hydrolase</keyword>